<dbReference type="Gene3D" id="3.20.20.70">
    <property type="entry name" value="Aldolase class I"/>
    <property type="match status" value="1"/>
</dbReference>
<dbReference type="CDD" id="cd04730">
    <property type="entry name" value="NPD_like"/>
    <property type="match status" value="1"/>
</dbReference>
<evidence type="ECO:0000313" key="4">
    <source>
        <dbReference type="EMBL" id="MZR32257.1"/>
    </source>
</evidence>
<dbReference type="Pfam" id="PF03060">
    <property type="entry name" value="NMO"/>
    <property type="match status" value="1"/>
</dbReference>
<comment type="caution">
    <text evidence="4">The sequence shown here is derived from an EMBL/GenBank/DDBJ whole genome shotgun (WGS) entry which is preliminary data.</text>
</comment>
<dbReference type="GO" id="GO:0018580">
    <property type="term" value="F:nitronate monooxygenase activity"/>
    <property type="evidence" value="ECO:0007669"/>
    <property type="project" value="InterPro"/>
</dbReference>
<keyword evidence="2" id="KW-0288">FMN</keyword>
<reference evidence="4 5" key="1">
    <citation type="submission" date="2019-12" db="EMBL/GenBank/DDBJ databases">
        <title>Snethiella sp. nov. sp. isolated from sea sand.</title>
        <authorList>
            <person name="Kim J."/>
            <person name="Jeong S.E."/>
            <person name="Jung H.S."/>
            <person name="Jeon C.O."/>
        </authorList>
    </citation>
    <scope>NUCLEOTIDE SEQUENCE [LARGE SCALE GENOMIC DNA]</scope>
    <source>
        <strain evidence="4 5">DP05</strain>
    </source>
</reference>
<dbReference type="InterPro" id="IPR004136">
    <property type="entry name" value="NMO"/>
</dbReference>
<organism evidence="4 5">
    <name type="scientific">Sneathiella litorea</name>
    <dbReference type="NCBI Taxonomy" id="2606216"/>
    <lineage>
        <taxon>Bacteria</taxon>
        <taxon>Pseudomonadati</taxon>
        <taxon>Pseudomonadota</taxon>
        <taxon>Alphaproteobacteria</taxon>
        <taxon>Sneathiellales</taxon>
        <taxon>Sneathiellaceae</taxon>
        <taxon>Sneathiella</taxon>
    </lineage>
</organism>
<keyword evidence="4" id="KW-0503">Monooxygenase</keyword>
<dbReference type="EMBL" id="WTUW01000009">
    <property type="protein sequence ID" value="MZR32257.1"/>
    <property type="molecule type" value="Genomic_DNA"/>
</dbReference>
<evidence type="ECO:0000313" key="5">
    <source>
        <dbReference type="Proteomes" id="UP000476030"/>
    </source>
</evidence>
<dbReference type="PANTHER" id="PTHR32332">
    <property type="entry name" value="2-NITROPROPANE DIOXYGENASE"/>
    <property type="match status" value="1"/>
</dbReference>
<keyword evidence="5" id="KW-1185">Reference proteome</keyword>
<evidence type="ECO:0000256" key="1">
    <source>
        <dbReference type="ARBA" id="ARBA00022630"/>
    </source>
</evidence>
<gene>
    <name evidence="4" type="ORF">GQE98_16585</name>
</gene>
<dbReference type="InterPro" id="IPR013785">
    <property type="entry name" value="Aldolase_TIM"/>
</dbReference>
<dbReference type="Proteomes" id="UP000476030">
    <property type="component" value="Unassembled WGS sequence"/>
</dbReference>
<evidence type="ECO:0000256" key="2">
    <source>
        <dbReference type="ARBA" id="ARBA00022643"/>
    </source>
</evidence>
<dbReference type="PANTHER" id="PTHR32332:SF38">
    <property type="entry name" value="MONOOXYGENASE RV1533-RELATED"/>
    <property type="match status" value="1"/>
</dbReference>
<proteinExistence type="predicted"/>
<evidence type="ECO:0000256" key="3">
    <source>
        <dbReference type="ARBA" id="ARBA00023002"/>
    </source>
</evidence>
<dbReference type="SUPFAM" id="SSF51412">
    <property type="entry name" value="Inosine monophosphate dehydrogenase (IMPDH)"/>
    <property type="match status" value="1"/>
</dbReference>
<dbReference type="AlphaFoldDB" id="A0A6L8WDN0"/>
<keyword evidence="3" id="KW-0560">Oxidoreductase</keyword>
<accession>A0A6L8WDN0</accession>
<protein>
    <submittedName>
        <fullName evidence="4">Nitronate monooxygenase</fullName>
    </submittedName>
</protein>
<keyword evidence="1" id="KW-0285">Flavoprotein</keyword>
<name>A0A6L8WDN0_9PROT</name>
<sequence length="363" mass="39062">MSLTSPICEKMGIRYPIFGLAHDIDVMVALGKAGGYPVFGAARSMPDEIAEVARIMKSELGDRPFGIDLMLPSTVGDDTDRDGTKSNLPEEHKQFVKELTEKYNVPKATKPTFFSSQIRSQQLFEEQLAATLESEAHSFASAVGMPAEMIKRAKDYGKITFSLVGAPRHAEKAKAAGVDVIVAQGYDAGGHTGPIGTFSLVPQVVDVAGDIPVLAAGGVGHGRHIAASFGLGAQGVWLGTAWLASKEHALCDALLNKLLKADSLDTTISLSHSGKSCRLIKSAWTDEWDQPDAPKPLKMPYQQVLTADIIAGINEHEIEPLIYEATGQSIAWFNELMTVEEIMQRLVSESDAALSNMRNLLAS</sequence>